<feature type="domain" description="C2H2-type" evidence="14">
    <location>
        <begin position="421"/>
        <end position="448"/>
    </location>
</feature>
<feature type="compositionally biased region" description="Basic and acidic residues" evidence="13">
    <location>
        <begin position="199"/>
        <end position="215"/>
    </location>
</feature>
<sequence length="515" mass="59328">MDLQINPSEDLPSKICNMCLKEVNQWDAFRAKCQSTNNVLSEVLRNKHTLVSVNSNPKVIENHHPKKLVLLSRTVECEAVDVLSERQTSKRPVEDESINTFTNQQKKIELKSKTATDTSKSSFTKDNELNSIIVMDFSGDTLNQELNEKQEVDNQSSVGQTKSKQQDNDVQECHSDTDSDSENVTNNADDDDTSSLSEESSKNEDSEEFSSHEVDLDVPLVAQDDESKSWRWKKVKCPKCPKIFPKHYSLKCHLQNIHSLFKCYPCAVCGHTSVSSTKRENHVIKSHEDLLEKNPKRMCKVCGVITKTKTSYWRHLKKHKEDKCCKVCNTTFNSQEELEAHSKTVHEAEETLSSSQADGAHIFKCHHCKDVLLRNEKDWKEHYIVVHFTRAVYTCDQCEKTYRTKEHLEMHKRSHAGEKPYMCDVCAVRFTGKSSLRSHMKTHASRKYECKICQKVYSSYTGLYSHNRATHREIDPFVCHECGKKFKSANGVQFHMRTHTGSIPPFHYFPYYICN</sequence>
<dbReference type="GO" id="GO:0003700">
    <property type="term" value="F:DNA-binding transcription factor activity"/>
    <property type="evidence" value="ECO:0007669"/>
    <property type="project" value="TreeGrafter"/>
</dbReference>
<feature type="domain" description="C2H2-type" evidence="14">
    <location>
        <begin position="323"/>
        <end position="351"/>
    </location>
</feature>
<evidence type="ECO:0000256" key="10">
    <source>
        <dbReference type="ARBA" id="ARBA00023242"/>
    </source>
</evidence>
<dbReference type="FunFam" id="3.30.160.60:FF:001370">
    <property type="entry name" value="Zinc finger protein"/>
    <property type="match status" value="1"/>
</dbReference>
<reference evidence="16" key="1">
    <citation type="submission" date="2021-07" db="EMBL/GenBank/DDBJ databases">
        <authorList>
            <person name="Catto M.A."/>
            <person name="Jacobson A."/>
            <person name="Kennedy G."/>
            <person name="Labadie P."/>
            <person name="Hunt B.G."/>
            <person name="Srinivasan R."/>
        </authorList>
    </citation>
    <scope>NUCLEOTIDE SEQUENCE</scope>
    <source>
        <strain evidence="16">PL_HMW_Pooled</strain>
        <tissue evidence="16">Head</tissue>
    </source>
</reference>
<evidence type="ECO:0000256" key="4">
    <source>
        <dbReference type="ARBA" id="ARBA00022737"/>
    </source>
</evidence>
<evidence type="ECO:0000256" key="6">
    <source>
        <dbReference type="ARBA" id="ARBA00022833"/>
    </source>
</evidence>
<dbReference type="PROSITE" id="PS51915">
    <property type="entry name" value="ZAD"/>
    <property type="match status" value="1"/>
</dbReference>
<dbReference type="Pfam" id="PF13912">
    <property type="entry name" value="zf-C2H2_6"/>
    <property type="match status" value="2"/>
</dbReference>
<dbReference type="GO" id="GO:0000978">
    <property type="term" value="F:RNA polymerase II cis-regulatory region sequence-specific DNA binding"/>
    <property type="evidence" value="ECO:0007669"/>
    <property type="project" value="TreeGrafter"/>
</dbReference>
<keyword evidence="7" id="KW-0805">Transcription regulation</keyword>
<evidence type="ECO:0000256" key="12">
    <source>
        <dbReference type="PROSITE-ProRule" id="PRU01263"/>
    </source>
</evidence>
<dbReference type="GO" id="GO:0008270">
    <property type="term" value="F:zinc ion binding"/>
    <property type="evidence" value="ECO:0007669"/>
    <property type="project" value="UniProtKB-KW"/>
</dbReference>
<evidence type="ECO:0000256" key="1">
    <source>
        <dbReference type="ARBA" id="ARBA00004123"/>
    </source>
</evidence>
<dbReference type="Pfam" id="PF07776">
    <property type="entry name" value="zf-AD"/>
    <property type="match status" value="1"/>
</dbReference>
<dbReference type="PROSITE" id="PS00028">
    <property type="entry name" value="ZINC_FINGER_C2H2_1"/>
    <property type="match status" value="6"/>
</dbReference>
<dbReference type="PANTHER" id="PTHR24390">
    <property type="entry name" value="ZINC FINGER PROTEIN"/>
    <property type="match status" value="1"/>
</dbReference>
<keyword evidence="9" id="KW-0804">Transcription</keyword>
<comment type="caution">
    <text evidence="12">Lacks conserved residue(s) required for the propagation of feature annotation.</text>
</comment>
<proteinExistence type="inferred from homology"/>
<dbReference type="InterPro" id="IPR013087">
    <property type="entry name" value="Znf_C2H2_type"/>
</dbReference>
<name>A0AAE1LQL4_9NEOP</name>
<feature type="compositionally biased region" description="Polar residues" evidence="13">
    <location>
        <begin position="153"/>
        <end position="163"/>
    </location>
</feature>
<evidence type="ECO:0000313" key="17">
    <source>
        <dbReference type="Proteomes" id="UP001219518"/>
    </source>
</evidence>
<evidence type="ECO:0000256" key="13">
    <source>
        <dbReference type="SAM" id="MobiDB-lite"/>
    </source>
</evidence>
<dbReference type="InterPro" id="IPR036236">
    <property type="entry name" value="Znf_C2H2_sf"/>
</dbReference>
<dbReference type="Pfam" id="PF00096">
    <property type="entry name" value="zf-C2H2"/>
    <property type="match status" value="3"/>
</dbReference>
<feature type="compositionally biased region" description="Basic and acidic residues" evidence="13">
    <location>
        <begin position="164"/>
        <end position="177"/>
    </location>
</feature>
<dbReference type="SUPFAM" id="SSF57667">
    <property type="entry name" value="beta-beta-alpha zinc fingers"/>
    <property type="match status" value="3"/>
</dbReference>
<dbReference type="FunFam" id="3.30.160.60:FF:000882">
    <property type="entry name" value="Predicted gene, 21060"/>
    <property type="match status" value="1"/>
</dbReference>
<feature type="domain" description="C2H2-type" evidence="14">
    <location>
        <begin position="448"/>
        <end position="476"/>
    </location>
</feature>
<feature type="domain" description="ZAD" evidence="15">
    <location>
        <begin position="1"/>
        <end position="43"/>
    </location>
</feature>
<dbReference type="InterPro" id="IPR012934">
    <property type="entry name" value="Znf_AD"/>
</dbReference>
<protein>
    <submittedName>
        <fullName evidence="16">Zinc finger protein with KRAB and SCAN domains 8</fullName>
    </submittedName>
</protein>
<reference evidence="16" key="2">
    <citation type="journal article" date="2023" name="BMC Genomics">
        <title>Pest status, molecular evolution, and epigenetic factors derived from the genome assembly of Frankliniella fusca, a thysanopteran phytovirus vector.</title>
        <authorList>
            <person name="Catto M.A."/>
            <person name="Labadie P.E."/>
            <person name="Jacobson A.L."/>
            <person name="Kennedy G.G."/>
            <person name="Srinivasan R."/>
            <person name="Hunt B.G."/>
        </authorList>
    </citation>
    <scope>NUCLEOTIDE SEQUENCE</scope>
    <source>
        <strain evidence="16">PL_HMW_Pooled</strain>
    </source>
</reference>
<evidence type="ECO:0000256" key="11">
    <source>
        <dbReference type="PROSITE-ProRule" id="PRU00042"/>
    </source>
</evidence>
<dbReference type="FunFam" id="3.30.160.60:FF:000100">
    <property type="entry name" value="Zinc finger 45-like"/>
    <property type="match status" value="1"/>
</dbReference>
<keyword evidence="10" id="KW-0539">Nucleus</keyword>
<dbReference type="EMBL" id="JAHWGI010001331">
    <property type="protein sequence ID" value="KAK3928428.1"/>
    <property type="molecule type" value="Genomic_DNA"/>
</dbReference>
<feature type="domain" description="C2H2-type" evidence="14">
    <location>
        <begin position="393"/>
        <end position="420"/>
    </location>
</feature>
<organism evidence="16 17">
    <name type="scientific">Frankliniella fusca</name>
    <dbReference type="NCBI Taxonomy" id="407009"/>
    <lineage>
        <taxon>Eukaryota</taxon>
        <taxon>Metazoa</taxon>
        <taxon>Ecdysozoa</taxon>
        <taxon>Arthropoda</taxon>
        <taxon>Hexapoda</taxon>
        <taxon>Insecta</taxon>
        <taxon>Pterygota</taxon>
        <taxon>Neoptera</taxon>
        <taxon>Paraneoptera</taxon>
        <taxon>Thysanoptera</taxon>
        <taxon>Terebrantia</taxon>
        <taxon>Thripoidea</taxon>
        <taxon>Thripidae</taxon>
        <taxon>Frankliniella</taxon>
    </lineage>
</organism>
<evidence type="ECO:0000256" key="2">
    <source>
        <dbReference type="ARBA" id="ARBA00006991"/>
    </source>
</evidence>
<dbReference type="PROSITE" id="PS50157">
    <property type="entry name" value="ZINC_FINGER_C2H2_2"/>
    <property type="match status" value="6"/>
</dbReference>
<comment type="similarity">
    <text evidence="2">Belongs to the krueppel C2H2-type zinc-finger protein family.</text>
</comment>
<evidence type="ECO:0000259" key="15">
    <source>
        <dbReference type="PROSITE" id="PS51915"/>
    </source>
</evidence>
<evidence type="ECO:0000256" key="5">
    <source>
        <dbReference type="ARBA" id="ARBA00022771"/>
    </source>
</evidence>
<keyword evidence="4" id="KW-0677">Repeat</keyword>
<keyword evidence="5 11" id="KW-0863">Zinc-finger</keyword>
<keyword evidence="17" id="KW-1185">Reference proteome</keyword>
<dbReference type="GO" id="GO:0006357">
    <property type="term" value="P:regulation of transcription by RNA polymerase II"/>
    <property type="evidence" value="ECO:0007669"/>
    <property type="project" value="TreeGrafter"/>
</dbReference>
<accession>A0AAE1LQL4</accession>
<dbReference type="AlphaFoldDB" id="A0AAE1LQL4"/>
<dbReference type="SMART" id="SM00355">
    <property type="entry name" value="ZnF_C2H2"/>
    <property type="match status" value="9"/>
</dbReference>
<keyword evidence="8" id="KW-0238">DNA-binding</keyword>
<evidence type="ECO:0000256" key="9">
    <source>
        <dbReference type="ARBA" id="ARBA00023163"/>
    </source>
</evidence>
<keyword evidence="3" id="KW-0479">Metal-binding</keyword>
<gene>
    <name evidence="16" type="ORF">KUF71_016675</name>
</gene>
<keyword evidence="6" id="KW-0862">Zinc</keyword>
<comment type="subcellular location">
    <subcellularLocation>
        <location evidence="1">Nucleus</location>
    </subcellularLocation>
</comment>
<dbReference type="Gene3D" id="3.30.160.60">
    <property type="entry name" value="Classic Zinc Finger"/>
    <property type="match status" value="5"/>
</dbReference>
<evidence type="ECO:0000259" key="14">
    <source>
        <dbReference type="PROSITE" id="PS50157"/>
    </source>
</evidence>
<evidence type="ECO:0000313" key="16">
    <source>
        <dbReference type="EMBL" id="KAK3928428.1"/>
    </source>
</evidence>
<evidence type="ECO:0000256" key="3">
    <source>
        <dbReference type="ARBA" id="ARBA00022723"/>
    </source>
</evidence>
<dbReference type="Proteomes" id="UP001219518">
    <property type="component" value="Unassembled WGS sequence"/>
</dbReference>
<comment type="caution">
    <text evidence="16">The sequence shown here is derived from an EMBL/GenBank/DDBJ whole genome shotgun (WGS) entry which is preliminary data.</text>
</comment>
<feature type="domain" description="C2H2-type" evidence="14">
    <location>
        <begin position="477"/>
        <end position="504"/>
    </location>
</feature>
<dbReference type="GO" id="GO:0005634">
    <property type="term" value="C:nucleus"/>
    <property type="evidence" value="ECO:0007669"/>
    <property type="project" value="UniProtKB-SubCell"/>
</dbReference>
<evidence type="ECO:0000256" key="7">
    <source>
        <dbReference type="ARBA" id="ARBA00023015"/>
    </source>
</evidence>
<feature type="domain" description="C2H2-type" evidence="14">
    <location>
        <begin position="235"/>
        <end position="259"/>
    </location>
</feature>
<feature type="region of interest" description="Disordered" evidence="13">
    <location>
        <begin position="150"/>
        <end position="220"/>
    </location>
</feature>
<evidence type="ECO:0000256" key="8">
    <source>
        <dbReference type="ARBA" id="ARBA00023125"/>
    </source>
</evidence>
<dbReference type="PANTHER" id="PTHR24390:SF159">
    <property type="entry name" value="GROWTH FACTOR INDEPENDENT 1 TRANSCRIPTIONAL REPRESSOR"/>
    <property type="match status" value="1"/>
</dbReference>